<accession>A0A8S3JQE5</accession>
<dbReference type="EMBL" id="CAJOBH010262468">
    <property type="protein sequence ID" value="CAF5157068.1"/>
    <property type="molecule type" value="Genomic_DNA"/>
</dbReference>
<feature type="non-terminal residue" evidence="2">
    <location>
        <position position="33"/>
    </location>
</feature>
<name>A0A8S3JQE5_9BILA</name>
<comment type="caution">
    <text evidence="2">The sequence shown here is derived from an EMBL/GenBank/DDBJ whole genome shotgun (WGS) entry which is preliminary data.</text>
</comment>
<evidence type="ECO:0000313" key="3">
    <source>
        <dbReference type="Proteomes" id="UP000681720"/>
    </source>
</evidence>
<protein>
    <submittedName>
        <fullName evidence="2">Uncharacterized protein</fullName>
    </submittedName>
</protein>
<evidence type="ECO:0000313" key="1">
    <source>
        <dbReference type="EMBL" id="CAF5157068.1"/>
    </source>
</evidence>
<dbReference type="AlphaFoldDB" id="A0A8S3JQE5"/>
<dbReference type="Proteomes" id="UP000681720">
    <property type="component" value="Unassembled WGS sequence"/>
</dbReference>
<gene>
    <name evidence="1" type="ORF">BYL167_LOCUS73649</name>
    <name evidence="2" type="ORF">GIL414_LOCUS84888</name>
</gene>
<sequence length="33" mass="3791">MFQTDILIDTSVLPSSIMSLRDDNFIDFVKEEA</sequence>
<organism evidence="2 3">
    <name type="scientific">Rotaria magnacalcarata</name>
    <dbReference type="NCBI Taxonomy" id="392030"/>
    <lineage>
        <taxon>Eukaryota</taxon>
        <taxon>Metazoa</taxon>
        <taxon>Spiralia</taxon>
        <taxon>Gnathifera</taxon>
        <taxon>Rotifera</taxon>
        <taxon>Eurotatoria</taxon>
        <taxon>Bdelloidea</taxon>
        <taxon>Philodinida</taxon>
        <taxon>Philodinidae</taxon>
        <taxon>Rotaria</taxon>
    </lineage>
</organism>
<proteinExistence type="predicted"/>
<reference evidence="2" key="1">
    <citation type="submission" date="2021-02" db="EMBL/GenBank/DDBJ databases">
        <authorList>
            <person name="Nowell W R."/>
        </authorList>
    </citation>
    <scope>NUCLEOTIDE SEQUENCE</scope>
</reference>
<evidence type="ECO:0000313" key="2">
    <source>
        <dbReference type="EMBL" id="CAF5222097.1"/>
    </source>
</evidence>
<dbReference type="EMBL" id="CAJOBJ010368116">
    <property type="protein sequence ID" value="CAF5222097.1"/>
    <property type="molecule type" value="Genomic_DNA"/>
</dbReference>
<dbReference type="Proteomes" id="UP000681967">
    <property type="component" value="Unassembled WGS sequence"/>
</dbReference>